<dbReference type="STRING" id="1314674.A0A0D7BUJ9"/>
<feature type="compositionally biased region" description="Polar residues" evidence="1">
    <location>
        <begin position="999"/>
        <end position="1008"/>
    </location>
</feature>
<sequence>MIPLIPTVVLALFSFLCSAFVILRIVVPILPPSPLSRRVAPAEFGLPNFRSLTAADKSHLWLASFDIVAIGLIVWQVFAEAAGGPAGAAIAQDPASAVRVWLAMTIRQTCLFAVAGLTLLHVRMGRSVSFGTKHWMIWAPTTVLAVTSTTIAGVLAGVGVHSFFAGILAYTTATALLSTAAFSGLFITLFVIKRNLASLHGEEDQWPETYMEKPRPSFATEEVDNMKDGASWITSTAGSHSRQGSGSAWSFSTHQTVSTAHGHPGRQQGQHSASVPGKSSFWFGAASTDALNVPPVPPLPNTYGPLSPTSASLTDADPFRRDTPSPGPQKDHQRERLLSQNSWLTSTSGSHPTASAWSFPVTEQDMETQLAAHNVSTTNVHTTLLPTSATAVSRPQTPAMSSAQVLGGYGFNDLEKSFHDEYEEARSNVDVSLFSLAGWLLLIWVPMGLSFPYVLTSLVGNTPSSTFSVIFALSMTMSSPIMALNLLCRSPLPIPTGLFENRSALPKALSRQTTRNGGSLPPHKLSHNYKSSTRTSMTVVEGRRSGDVWLANGDAVDGRNKIGRALEMLRPSPKLSVMPMVINDDEPTVDPPVSLRMDASMSSAQATPKSETSEQFGRIRKDSKASSHFSSADASMAYTSQIMIAQKHYSTVAKTLLIGSSPEKQAALAECEADDEVIDEIEQAITTGVRRVSGHLRARSTSSIEPSTPTRDGFSPSPPPCLPLPPTPPNVRAHRLNKHKKSHSSGFEFNAVDDIHEIDELTAGMLPILVPGLTVGKGMKIREGDWTVKGRKRGINGRKSPIAEFGGDFSSSPQFHSTPARSKEVLNNVRKPEPKKSHMSLPSLGLGKDGVHTLAAEIGKALDKATGPNDRSNRRATVFGADAVANYMPTATGGLQVVREEPRKAASDLSRALSTRSLGLRADVPHGIDSPARYSPFERPPPSAASTVTLFEMNKDINGFDYADFEKDLDASGPLAESTPHNTRAGHYTREEEVPPLPTNTISTTASTRMKKNKRRSSIVYIKSDENSPVASPPEASTGVNRMQSFVRAVRPLVGKKKQTSEAGSTGKKGLRPLSLLQNRDVNTTASDAATPVAPKQGVKPLSLGKKSRLLTPANGVKRSDTNKERAALRQSEAVPALQVRPPSHVEYPYAYRA</sequence>
<dbReference type="Proteomes" id="UP000054007">
    <property type="component" value="Unassembled WGS sequence"/>
</dbReference>
<protein>
    <submittedName>
        <fullName evidence="3">Uncharacterized protein</fullName>
    </submittedName>
</protein>
<keyword evidence="4" id="KW-1185">Reference proteome</keyword>
<feature type="region of interest" description="Disordered" evidence="1">
    <location>
        <begin position="1051"/>
        <end position="1123"/>
    </location>
</feature>
<feature type="transmembrane region" description="Helical" evidence="2">
    <location>
        <begin position="60"/>
        <end position="78"/>
    </location>
</feature>
<feature type="compositionally biased region" description="Polar residues" evidence="1">
    <location>
        <begin position="1076"/>
        <end position="1088"/>
    </location>
</feature>
<gene>
    <name evidence="3" type="ORF">CYLTODRAFT_341250</name>
</gene>
<dbReference type="OrthoDB" id="2529242at2759"/>
<keyword evidence="2" id="KW-0472">Membrane</keyword>
<feature type="compositionally biased region" description="Polar residues" evidence="1">
    <location>
        <begin position="528"/>
        <end position="537"/>
    </location>
</feature>
<dbReference type="AlphaFoldDB" id="A0A0D7BUJ9"/>
<feature type="region of interest" description="Disordered" evidence="1">
    <location>
        <begin position="293"/>
        <end position="335"/>
    </location>
</feature>
<reference evidence="3 4" key="1">
    <citation type="journal article" date="2015" name="Fungal Genet. Biol.">
        <title>Evolution of novel wood decay mechanisms in Agaricales revealed by the genome sequences of Fistulina hepatica and Cylindrobasidium torrendii.</title>
        <authorList>
            <person name="Floudas D."/>
            <person name="Held B.W."/>
            <person name="Riley R."/>
            <person name="Nagy L.G."/>
            <person name="Koehler G."/>
            <person name="Ransdell A.S."/>
            <person name="Younus H."/>
            <person name="Chow J."/>
            <person name="Chiniquy J."/>
            <person name="Lipzen A."/>
            <person name="Tritt A."/>
            <person name="Sun H."/>
            <person name="Haridas S."/>
            <person name="LaButti K."/>
            <person name="Ohm R.A."/>
            <person name="Kues U."/>
            <person name="Blanchette R.A."/>
            <person name="Grigoriev I.V."/>
            <person name="Minto R.E."/>
            <person name="Hibbett D.S."/>
        </authorList>
    </citation>
    <scope>NUCLEOTIDE SEQUENCE [LARGE SCALE GENOMIC DNA]</scope>
    <source>
        <strain evidence="3 4">FP15055 ss-10</strain>
    </source>
</reference>
<feature type="transmembrane region" description="Helical" evidence="2">
    <location>
        <begin position="6"/>
        <end position="27"/>
    </location>
</feature>
<feature type="region of interest" description="Disordered" evidence="1">
    <location>
        <begin position="232"/>
        <end position="277"/>
    </location>
</feature>
<evidence type="ECO:0000313" key="3">
    <source>
        <dbReference type="EMBL" id="KIY73925.1"/>
    </source>
</evidence>
<feature type="region of interest" description="Disordered" evidence="1">
    <location>
        <begin position="600"/>
        <end position="624"/>
    </location>
</feature>
<proteinExistence type="predicted"/>
<feature type="compositionally biased region" description="Polar residues" evidence="1">
    <location>
        <begin position="600"/>
        <end position="615"/>
    </location>
</feature>
<dbReference type="EMBL" id="KN880433">
    <property type="protein sequence ID" value="KIY73925.1"/>
    <property type="molecule type" value="Genomic_DNA"/>
</dbReference>
<feature type="transmembrane region" description="Helical" evidence="2">
    <location>
        <begin position="167"/>
        <end position="192"/>
    </location>
</feature>
<feature type="compositionally biased region" description="Polar residues" evidence="1">
    <location>
        <begin position="699"/>
        <end position="710"/>
    </location>
</feature>
<keyword evidence="2" id="KW-0812">Transmembrane</keyword>
<feature type="region of interest" description="Disordered" evidence="1">
    <location>
        <begin position="1024"/>
        <end position="1043"/>
    </location>
</feature>
<name>A0A0D7BUJ9_9AGAR</name>
<evidence type="ECO:0000313" key="4">
    <source>
        <dbReference type="Proteomes" id="UP000054007"/>
    </source>
</evidence>
<accession>A0A0D7BUJ9</accession>
<feature type="region of interest" description="Disordered" evidence="1">
    <location>
        <begin position="696"/>
        <end position="719"/>
    </location>
</feature>
<keyword evidence="2" id="KW-1133">Transmembrane helix</keyword>
<evidence type="ECO:0000256" key="1">
    <source>
        <dbReference type="SAM" id="MobiDB-lite"/>
    </source>
</evidence>
<feature type="compositionally biased region" description="Basic and acidic residues" evidence="1">
    <location>
        <begin position="317"/>
        <end position="335"/>
    </location>
</feature>
<organism evidence="3 4">
    <name type="scientific">Cylindrobasidium torrendii FP15055 ss-10</name>
    <dbReference type="NCBI Taxonomy" id="1314674"/>
    <lineage>
        <taxon>Eukaryota</taxon>
        <taxon>Fungi</taxon>
        <taxon>Dikarya</taxon>
        <taxon>Basidiomycota</taxon>
        <taxon>Agaricomycotina</taxon>
        <taxon>Agaricomycetes</taxon>
        <taxon>Agaricomycetidae</taxon>
        <taxon>Agaricales</taxon>
        <taxon>Marasmiineae</taxon>
        <taxon>Physalacriaceae</taxon>
        <taxon>Cylindrobasidium</taxon>
    </lineage>
</organism>
<feature type="transmembrane region" description="Helical" evidence="2">
    <location>
        <begin position="98"/>
        <end position="122"/>
    </location>
</feature>
<feature type="compositionally biased region" description="Polar residues" evidence="1">
    <location>
        <begin position="232"/>
        <end position="259"/>
    </location>
</feature>
<feature type="region of interest" description="Disordered" evidence="1">
    <location>
        <begin position="993"/>
        <end position="1015"/>
    </location>
</feature>
<evidence type="ECO:0000256" key="2">
    <source>
        <dbReference type="SAM" id="Phobius"/>
    </source>
</evidence>
<feature type="transmembrane region" description="Helical" evidence="2">
    <location>
        <begin position="433"/>
        <end position="455"/>
    </location>
</feature>
<feature type="region of interest" description="Disordered" evidence="1">
    <location>
        <begin position="511"/>
        <end position="537"/>
    </location>
</feature>
<feature type="transmembrane region" description="Helical" evidence="2">
    <location>
        <begin position="134"/>
        <end position="155"/>
    </location>
</feature>